<dbReference type="InterPro" id="IPR003378">
    <property type="entry name" value="Fringe-like_glycosylTrfase"/>
</dbReference>
<gene>
    <name evidence="12" type="ORF">QQS21_002150</name>
</gene>
<sequence length="521" mass="59581">MAIRQGRTKRAIVLVVYVSVILLLLFNIGLLPGSRSFYSERPFTQSPRASQVSEPTEKDKDDPSSCRTTDTRLLELQRRHELQETFQYARRLMCITRNQEFQRASITKLSQRLLKQDFQVIRNTRQPKPKRISCPEAIDIPVSASPFPQNVDASDFTFAVSTTYERFVESATILLNDWSFWLTNGSGRSNGAKFIVMLLDASQEELELAKLFLTKAGIDVDTYSSNSDLPMAARNMALIPTMYFHPDAIRKKWLVVCDDDTFFPNMHALIEKLQNYDHSTEMYIGALSEDSLAVQKHGSQAFGGAGVFLSVPMAKKIADHFDECASERKVEEANSQGDRLLRQCIQRHSDIQLTVLQDLWQLDTFGDPSGFYEWGTKPLSIHHYRSWHSVNPSDLTKIAYVCGEDCTLQRFQTFDNFIISGYSIAQYPGGITFDTKQVEKTFRAENDTDSNFDYKMGPQRASLAKTGKKLAWEMKEATIQEDGRVLQTYIRRANDTRWVDQDLQPLNDYDSVIELLWTPNK</sequence>
<dbReference type="PANTHER" id="PTHR10811">
    <property type="entry name" value="FRINGE-RELATED"/>
    <property type="match status" value="1"/>
</dbReference>
<dbReference type="GO" id="GO:0016020">
    <property type="term" value="C:membrane"/>
    <property type="evidence" value="ECO:0007669"/>
    <property type="project" value="UniProtKB-SubCell"/>
</dbReference>
<evidence type="ECO:0000256" key="5">
    <source>
        <dbReference type="ARBA" id="ARBA00022968"/>
    </source>
</evidence>
<dbReference type="Pfam" id="PF02434">
    <property type="entry name" value="Fringe"/>
    <property type="match status" value="1"/>
</dbReference>
<dbReference type="GO" id="GO:0016757">
    <property type="term" value="F:glycosyltransferase activity"/>
    <property type="evidence" value="ECO:0007669"/>
    <property type="project" value="UniProtKB-KW"/>
</dbReference>
<organism evidence="12 13">
    <name type="scientific">Conoideocrella luteorostrata</name>
    <dbReference type="NCBI Taxonomy" id="1105319"/>
    <lineage>
        <taxon>Eukaryota</taxon>
        <taxon>Fungi</taxon>
        <taxon>Dikarya</taxon>
        <taxon>Ascomycota</taxon>
        <taxon>Pezizomycotina</taxon>
        <taxon>Sordariomycetes</taxon>
        <taxon>Hypocreomycetidae</taxon>
        <taxon>Hypocreales</taxon>
        <taxon>Clavicipitaceae</taxon>
        <taxon>Conoideocrella</taxon>
    </lineage>
</organism>
<keyword evidence="3" id="KW-0808">Transferase</keyword>
<accession>A0AAJ0CYD4</accession>
<reference evidence="12" key="1">
    <citation type="submission" date="2023-06" db="EMBL/GenBank/DDBJ databases">
        <title>Conoideocrella luteorostrata (Hypocreales: Clavicipitaceae), a potential biocontrol fungus for elongate hemlock scale in United States Christmas tree production areas.</title>
        <authorList>
            <person name="Barrett H."/>
            <person name="Lovett B."/>
            <person name="Macias A.M."/>
            <person name="Stajich J.E."/>
            <person name="Kasson M.T."/>
        </authorList>
    </citation>
    <scope>NUCLEOTIDE SEQUENCE</scope>
    <source>
        <strain evidence="12">ARSEF 14590</strain>
    </source>
</reference>
<keyword evidence="6 10" id="KW-1133">Transmembrane helix</keyword>
<evidence type="ECO:0000259" key="11">
    <source>
        <dbReference type="Pfam" id="PF02434"/>
    </source>
</evidence>
<dbReference type="Gene3D" id="3.90.550.50">
    <property type="match status" value="1"/>
</dbReference>
<feature type="compositionally biased region" description="Polar residues" evidence="9">
    <location>
        <begin position="42"/>
        <end position="54"/>
    </location>
</feature>
<protein>
    <recommendedName>
        <fullName evidence="11">Fringe-like glycosyltransferase domain-containing protein</fullName>
    </recommendedName>
</protein>
<evidence type="ECO:0000256" key="10">
    <source>
        <dbReference type="SAM" id="Phobius"/>
    </source>
</evidence>
<dbReference type="EMBL" id="JASWJB010000024">
    <property type="protein sequence ID" value="KAK2609369.1"/>
    <property type="molecule type" value="Genomic_DNA"/>
</dbReference>
<comment type="caution">
    <text evidence="12">The sequence shown here is derived from an EMBL/GenBank/DDBJ whole genome shotgun (WGS) entry which is preliminary data.</text>
</comment>
<evidence type="ECO:0000256" key="3">
    <source>
        <dbReference type="ARBA" id="ARBA00022679"/>
    </source>
</evidence>
<keyword evidence="13" id="KW-1185">Reference proteome</keyword>
<evidence type="ECO:0000256" key="7">
    <source>
        <dbReference type="ARBA" id="ARBA00023136"/>
    </source>
</evidence>
<feature type="transmembrane region" description="Helical" evidence="10">
    <location>
        <begin position="12"/>
        <end position="31"/>
    </location>
</feature>
<evidence type="ECO:0000256" key="6">
    <source>
        <dbReference type="ARBA" id="ARBA00022989"/>
    </source>
</evidence>
<comment type="subcellular location">
    <subcellularLocation>
        <location evidence="8">Endomembrane system</location>
        <topology evidence="8">Single-pass membrane protein</topology>
    </subcellularLocation>
    <subcellularLocation>
        <location evidence="1">Membrane</location>
        <topology evidence="1">Single-pass type II membrane protein</topology>
    </subcellularLocation>
</comment>
<evidence type="ECO:0000256" key="1">
    <source>
        <dbReference type="ARBA" id="ARBA00004606"/>
    </source>
</evidence>
<feature type="compositionally biased region" description="Basic and acidic residues" evidence="9">
    <location>
        <begin position="55"/>
        <end position="68"/>
    </location>
</feature>
<evidence type="ECO:0000256" key="9">
    <source>
        <dbReference type="SAM" id="MobiDB-lite"/>
    </source>
</evidence>
<keyword evidence="5" id="KW-0735">Signal-anchor</keyword>
<name>A0AAJ0CYD4_9HYPO</name>
<evidence type="ECO:0000256" key="4">
    <source>
        <dbReference type="ARBA" id="ARBA00022692"/>
    </source>
</evidence>
<keyword evidence="7 10" id="KW-0472">Membrane</keyword>
<feature type="region of interest" description="Disordered" evidence="9">
    <location>
        <begin position="42"/>
        <end position="68"/>
    </location>
</feature>
<feature type="domain" description="Fringe-like glycosyltransferase" evidence="11">
    <location>
        <begin position="250"/>
        <end position="359"/>
    </location>
</feature>
<evidence type="ECO:0000313" key="12">
    <source>
        <dbReference type="EMBL" id="KAK2609369.1"/>
    </source>
</evidence>
<keyword evidence="4 10" id="KW-0812">Transmembrane</keyword>
<evidence type="ECO:0000256" key="2">
    <source>
        <dbReference type="ARBA" id="ARBA00022676"/>
    </source>
</evidence>
<proteinExistence type="predicted"/>
<keyword evidence="2" id="KW-0328">Glycosyltransferase</keyword>
<dbReference type="Proteomes" id="UP001251528">
    <property type="component" value="Unassembled WGS sequence"/>
</dbReference>
<evidence type="ECO:0000313" key="13">
    <source>
        <dbReference type="Proteomes" id="UP001251528"/>
    </source>
</evidence>
<evidence type="ECO:0000256" key="8">
    <source>
        <dbReference type="ARBA" id="ARBA00037847"/>
    </source>
</evidence>
<dbReference type="GO" id="GO:0012505">
    <property type="term" value="C:endomembrane system"/>
    <property type="evidence" value="ECO:0007669"/>
    <property type="project" value="UniProtKB-SubCell"/>
</dbReference>
<dbReference type="AlphaFoldDB" id="A0AAJ0CYD4"/>